<sequence length="75" mass="8545">MYIIAIAWLYVTVLMAATEKTITAGLLTFMFYGLAPCALLLWILGVNHRRFKKHQKSLLEEEVSNQDGADTNRDE</sequence>
<dbReference type="EMBL" id="CP002056">
    <property type="protein sequence ID" value="ADI29316.1"/>
    <property type="molecule type" value="Genomic_DNA"/>
</dbReference>
<keyword evidence="1" id="KW-1133">Transmembrane helix</keyword>
<dbReference type="eggNOG" id="ENOG5032YR7">
    <property type="taxonomic scope" value="Bacteria"/>
</dbReference>
<dbReference type="Proteomes" id="UP000000383">
    <property type="component" value="Chromosome"/>
</dbReference>
<dbReference type="HOGENOM" id="CLU_155097_1_1_4"/>
<evidence type="ECO:0000256" key="1">
    <source>
        <dbReference type="SAM" id="Phobius"/>
    </source>
</evidence>
<evidence type="ECO:0000313" key="2">
    <source>
        <dbReference type="EMBL" id="ADI29316.1"/>
    </source>
</evidence>
<evidence type="ECO:0008006" key="4">
    <source>
        <dbReference type="Google" id="ProtNLM"/>
    </source>
</evidence>
<dbReference type="RefSeq" id="WP_013147632.1">
    <property type="nucleotide sequence ID" value="NC_014207.1"/>
</dbReference>
<reference evidence="3" key="1">
    <citation type="submission" date="2010-05" db="EMBL/GenBank/DDBJ databases">
        <title>Complete sequence of Methylotenera sp. 301.</title>
        <authorList>
            <person name="Lucas S."/>
            <person name="Copeland A."/>
            <person name="Lapidus A."/>
            <person name="Cheng J.-F."/>
            <person name="Bruce D."/>
            <person name="Goodwin L."/>
            <person name="Pitluck S."/>
            <person name="Clum A."/>
            <person name="Land M."/>
            <person name="Hauser L."/>
            <person name="Kyrpides N."/>
            <person name="Ivanova N."/>
            <person name="Chistoservova L."/>
            <person name="Kalyuzhnaya M."/>
            <person name="Woyke T."/>
        </authorList>
    </citation>
    <scope>NUCLEOTIDE SEQUENCE [LARGE SCALE GENOMIC DNA]</scope>
    <source>
        <strain evidence="3">301</strain>
    </source>
</reference>
<proteinExistence type="predicted"/>
<dbReference type="KEGG" id="meh:M301_0932"/>
<dbReference type="OrthoDB" id="8565731at2"/>
<evidence type="ECO:0000313" key="3">
    <source>
        <dbReference type="Proteomes" id="UP000000383"/>
    </source>
</evidence>
<gene>
    <name evidence="2" type="ordered locus">M301_0932</name>
</gene>
<keyword evidence="1" id="KW-0472">Membrane</keyword>
<reference evidence="2 3" key="2">
    <citation type="journal article" date="2011" name="J. Bacteriol.">
        <title>Genomes of three methylotrophs from a single niche uncover genetic and metabolic divergence of Methylophilaceae.</title>
        <authorList>
            <person name="Lapidus A."/>
            <person name="Clum A."/>
            <person name="Labutti K."/>
            <person name="Kaluzhnaya M.G."/>
            <person name="Lim S."/>
            <person name="Beck D.A."/>
            <person name="Glavina Del Rio T."/>
            <person name="Nolan M."/>
            <person name="Mavromatis K."/>
            <person name="Huntemann M."/>
            <person name="Lucas S."/>
            <person name="Lidstrom M.E."/>
            <person name="Ivanova N."/>
            <person name="Chistoserdova L."/>
        </authorList>
    </citation>
    <scope>NUCLEOTIDE SEQUENCE [LARGE SCALE GENOMIC DNA]</scope>
    <source>
        <strain evidence="2 3">301</strain>
    </source>
</reference>
<feature type="transmembrane region" description="Helical" evidence="1">
    <location>
        <begin position="26"/>
        <end position="46"/>
    </location>
</feature>
<keyword evidence="3" id="KW-1185">Reference proteome</keyword>
<dbReference type="AlphaFoldDB" id="D7DPU5"/>
<accession>D7DPU5</accession>
<keyword evidence="1" id="KW-0812">Transmembrane</keyword>
<name>D7DPU5_METV0</name>
<protein>
    <recommendedName>
        <fullName evidence="4">Transmembrane protein</fullName>
    </recommendedName>
</protein>
<organism evidence="2 3">
    <name type="scientific">Methylotenera versatilis (strain 301)</name>
    <dbReference type="NCBI Taxonomy" id="666681"/>
    <lineage>
        <taxon>Bacteria</taxon>
        <taxon>Pseudomonadati</taxon>
        <taxon>Pseudomonadota</taxon>
        <taxon>Betaproteobacteria</taxon>
        <taxon>Nitrosomonadales</taxon>
        <taxon>Methylophilaceae</taxon>
        <taxon>Methylotenera</taxon>
    </lineage>
</organism>